<comment type="caution">
    <text evidence="2">The sequence shown here is derived from an EMBL/GenBank/DDBJ whole genome shotgun (WGS) entry which is preliminary data.</text>
</comment>
<evidence type="ECO:0000313" key="3">
    <source>
        <dbReference type="Proteomes" id="UP000324222"/>
    </source>
</evidence>
<gene>
    <name evidence="2" type="ORF">E2C01_068048</name>
</gene>
<name>A0A5B7HLF3_PORTR</name>
<keyword evidence="3" id="KW-1185">Reference proteome</keyword>
<feature type="region of interest" description="Disordered" evidence="1">
    <location>
        <begin position="1"/>
        <end position="30"/>
    </location>
</feature>
<feature type="compositionally biased region" description="Polar residues" evidence="1">
    <location>
        <begin position="20"/>
        <end position="30"/>
    </location>
</feature>
<reference evidence="2 3" key="1">
    <citation type="submission" date="2019-05" db="EMBL/GenBank/DDBJ databases">
        <title>Another draft genome of Portunus trituberculatus and its Hox gene families provides insights of decapod evolution.</title>
        <authorList>
            <person name="Jeong J.-H."/>
            <person name="Song I."/>
            <person name="Kim S."/>
            <person name="Choi T."/>
            <person name="Kim D."/>
            <person name="Ryu S."/>
            <person name="Kim W."/>
        </authorList>
    </citation>
    <scope>NUCLEOTIDE SEQUENCE [LARGE SCALE GENOMIC DNA]</scope>
    <source>
        <tissue evidence="2">Muscle</tissue>
    </source>
</reference>
<dbReference type="Proteomes" id="UP000324222">
    <property type="component" value="Unassembled WGS sequence"/>
</dbReference>
<evidence type="ECO:0000256" key="1">
    <source>
        <dbReference type="SAM" id="MobiDB-lite"/>
    </source>
</evidence>
<feature type="region of interest" description="Disordered" evidence="1">
    <location>
        <begin position="102"/>
        <end position="121"/>
    </location>
</feature>
<organism evidence="2 3">
    <name type="scientific">Portunus trituberculatus</name>
    <name type="common">Swimming crab</name>
    <name type="synonym">Neptunus trituberculatus</name>
    <dbReference type="NCBI Taxonomy" id="210409"/>
    <lineage>
        <taxon>Eukaryota</taxon>
        <taxon>Metazoa</taxon>
        <taxon>Ecdysozoa</taxon>
        <taxon>Arthropoda</taxon>
        <taxon>Crustacea</taxon>
        <taxon>Multicrustacea</taxon>
        <taxon>Malacostraca</taxon>
        <taxon>Eumalacostraca</taxon>
        <taxon>Eucarida</taxon>
        <taxon>Decapoda</taxon>
        <taxon>Pleocyemata</taxon>
        <taxon>Brachyura</taxon>
        <taxon>Eubrachyura</taxon>
        <taxon>Portunoidea</taxon>
        <taxon>Portunidae</taxon>
        <taxon>Portuninae</taxon>
        <taxon>Portunus</taxon>
    </lineage>
</organism>
<evidence type="ECO:0000313" key="2">
    <source>
        <dbReference type="EMBL" id="MPC73711.1"/>
    </source>
</evidence>
<proteinExistence type="predicted"/>
<dbReference type="EMBL" id="VSRR010037362">
    <property type="protein sequence ID" value="MPC73711.1"/>
    <property type="molecule type" value="Genomic_DNA"/>
</dbReference>
<dbReference type="AlphaFoldDB" id="A0A5B7HLF3"/>
<protein>
    <submittedName>
        <fullName evidence="2">Uncharacterized protein</fullName>
    </submittedName>
</protein>
<sequence>MVPEQLGETYMKASAPARHTPSSLGESNTSNLRVVFPESSIINHSPGTGQRRLPLHNSTVACEVPFELHESDNQHGYSLFIPPFCLRRRNRYPTDDQVEAANFSPTMLRRDSAPPLPAVAQ</sequence>
<accession>A0A5B7HLF3</accession>